<organism evidence="1 2">
    <name type="scientific">Sandarakinorhabdus fusca</name>
    <dbReference type="NCBI Taxonomy" id="1439888"/>
    <lineage>
        <taxon>Bacteria</taxon>
        <taxon>Pseudomonadati</taxon>
        <taxon>Pseudomonadota</taxon>
        <taxon>Alphaproteobacteria</taxon>
        <taxon>Sphingomonadales</taxon>
        <taxon>Sphingosinicellaceae</taxon>
        <taxon>Sandarakinorhabdus</taxon>
    </lineage>
</organism>
<reference evidence="1 2" key="1">
    <citation type="submission" date="2019-09" db="EMBL/GenBank/DDBJ databases">
        <title>Polymorphobacter sp. isolated from a lake in China.</title>
        <authorList>
            <person name="Liu Z."/>
        </authorList>
    </citation>
    <scope>NUCLEOTIDE SEQUENCE [LARGE SCALE GENOMIC DNA]</scope>
    <source>
        <strain evidence="1 2">D40P</strain>
    </source>
</reference>
<evidence type="ECO:0000313" key="1">
    <source>
        <dbReference type="EMBL" id="MQT18002.1"/>
    </source>
</evidence>
<proteinExistence type="predicted"/>
<dbReference type="Proteomes" id="UP000481327">
    <property type="component" value="Unassembled WGS sequence"/>
</dbReference>
<dbReference type="AlphaFoldDB" id="A0A7C9KY21"/>
<evidence type="ECO:0000313" key="2">
    <source>
        <dbReference type="Proteomes" id="UP000481327"/>
    </source>
</evidence>
<comment type="caution">
    <text evidence="1">The sequence shown here is derived from an EMBL/GenBank/DDBJ whole genome shotgun (WGS) entry which is preliminary data.</text>
</comment>
<dbReference type="EMBL" id="WIOL01000004">
    <property type="protein sequence ID" value="MQT18002.1"/>
    <property type="molecule type" value="Genomic_DNA"/>
</dbReference>
<accession>A0A7C9KY21</accession>
<keyword evidence="2" id="KW-1185">Reference proteome</keyword>
<protein>
    <submittedName>
        <fullName evidence="1">Uncharacterized protein</fullName>
    </submittedName>
</protein>
<dbReference type="RefSeq" id="WP_152578457.1">
    <property type="nucleotide sequence ID" value="NZ_JAATJI010000001.1"/>
</dbReference>
<gene>
    <name evidence="1" type="ORF">F3168_12115</name>
</gene>
<sequence length="77" mass="8135">MTIRDQTGDLSDKCSGKVFHGQTHWPGLALVGIGKNARGRNLPAIAASRDECHLTPSWLVTDAFSKGTRIGGAAVAF</sequence>
<name>A0A7C9KY21_9SPHN</name>